<dbReference type="InterPro" id="IPR045226">
    <property type="entry name" value="Dsc3"/>
</dbReference>
<dbReference type="PANTHER" id="PTHR28049">
    <property type="entry name" value="TRANSMEMBRANE PROTEIN YOR223W"/>
    <property type="match status" value="1"/>
</dbReference>
<comment type="caution">
    <text evidence="3">The sequence shown here is derived from an EMBL/GenBank/DDBJ whole genome shotgun (WGS) entry which is preliminary data.</text>
</comment>
<dbReference type="Pfam" id="PF13373">
    <property type="entry name" value="Dsc3_C"/>
    <property type="match status" value="1"/>
</dbReference>
<feature type="compositionally biased region" description="Low complexity" evidence="1">
    <location>
        <begin position="142"/>
        <end position="154"/>
    </location>
</feature>
<dbReference type="InterPro" id="IPR000626">
    <property type="entry name" value="Ubiquitin-like_dom"/>
</dbReference>
<dbReference type="GO" id="GO:0044695">
    <property type="term" value="C:Dsc E3 ubiquitin ligase complex"/>
    <property type="evidence" value="ECO:0007669"/>
    <property type="project" value="InterPro"/>
</dbReference>
<organism evidence="3 4">
    <name type="scientific">Cudoniella acicularis</name>
    <dbReference type="NCBI Taxonomy" id="354080"/>
    <lineage>
        <taxon>Eukaryota</taxon>
        <taxon>Fungi</taxon>
        <taxon>Dikarya</taxon>
        <taxon>Ascomycota</taxon>
        <taxon>Pezizomycotina</taxon>
        <taxon>Leotiomycetes</taxon>
        <taxon>Helotiales</taxon>
        <taxon>Tricladiaceae</taxon>
        <taxon>Cudoniella</taxon>
    </lineage>
</organism>
<dbReference type="CDD" id="cd17039">
    <property type="entry name" value="Ubl_ubiquitin_like"/>
    <property type="match status" value="1"/>
</dbReference>
<evidence type="ECO:0000256" key="1">
    <source>
        <dbReference type="SAM" id="MobiDB-lite"/>
    </source>
</evidence>
<dbReference type="Pfam" id="PF13489">
    <property type="entry name" value="Methyltransf_23"/>
    <property type="match status" value="1"/>
</dbReference>
<dbReference type="CDD" id="cd02440">
    <property type="entry name" value="AdoMet_MTases"/>
    <property type="match status" value="1"/>
</dbReference>
<evidence type="ECO:0000313" key="4">
    <source>
        <dbReference type="Proteomes" id="UP000566819"/>
    </source>
</evidence>
<dbReference type="InterPro" id="IPR019413">
    <property type="entry name" value="Dsc3_ub-like_dom"/>
</dbReference>
<evidence type="ECO:0000259" key="2">
    <source>
        <dbReference type="PROSITE" id="PS50053"/>
    </source>
</evidence>
<dbReference type="EMBL" id="JAAMPI010000018">
    <property type="protein sequence ID" value="KAF4637581.1"/>
    <property type="molecule type" value="Genomic_DNA"/>
</dbReference>
<sequence>MEPSKEERTPLRITIRFTTSIPDLLIDVADPEGTSVIALKHLIRSRLEPPTSKHRLRFIHSGKLLKDDDILLAVLKVPAPPPRVPDPKGKGKAVDLPPTRVYINCSIGDVLSSAELSAEALAATTSSKSRKGADSVSKDGSPSRPTTTTTPAPRGFDRLLSGGFTPAEVNQLRLQFMSIQSSIHTPDTMPSPDTLRRMEDAWIDDNAGNTGSGAGNGGFDFGDDGLGGGALDDLLWGNLMGFLWPLGCPHIRDVESHVMKFGKPQLITQSADSEESVTPGTGVQFVELHVSIHFENKQHFQVILKMSSAEPSQSSPIPVIDNLPETEIEADPNDDQEQDRLDLHHHVFCLVLNGKLFQAPINNPRRVLDAGTGTGIWAIDFAEIPPNLEFEVDDIEDTWRHKPFSYIHIRSLSGSIKDWPHLLSQAFTHIEPGGYLEVTEFEVWVHCQNEGVVGKPAMIEKWQTGLIDAGERIGRSFAVAASLREWMGGAGFEDIVGEITKVPNSPWPKDRRQKEIGLYQQQNMLDASSAYGQAHFTRVLGWSKEEYDILSAGVRNELKNLKFHLFSNLHVVCGRKPLE</sequence>
<keyword evidence="4" id="KW-1185">Reference proteome</keyword>
<dbReference type="Proteomes" id="UP000566819">
    <property type="component" value="Unassembled WGS sequence"/>
</dbReference>
<dbReference type="InterPro" id="IPR029071">
    <property type="entry name" value="Ubiquitin-like_domsf"/>
</dbReference>
<dbReference type="PROSITE" id="PS50053">
    <property type="entry name" value="UBIQUITIN_2"/>
    <property type="match status" value="1"/>
</dbReference>
<dbReference type="InterPro" id="IPR025390">
    <property type="entry name" value="Dsc3_C"/>
</dbReference>
<accession>A0A8H4RYN6</accession>
<dbReference type="PANTHER" id="PTHR28049:SF1">
    <property type="entry name" value="DSC E3 UBIQUITIN LIGASE COMPLEX SUBUNIT 3"/>
    <property type="match status" value="1"/>
</dbReference>
<dbReference type="GO" id="GO:0005783">
    <property type="term" value="C:endoplasmic reticulum"/>
    <property type="evidence" value="ECO:0007669"/>
    <property type="project" value="TreeGrafter"/>
</dbReference>
<reference evidence="3 4" key="1">
    <citation type="submission" date="2020-03" db="EMBL/GenBank/DDBJ databases">
        <title>Draft Genome Sequence of Cudoniella acicularis.</title>
        <authorList>
            <person name="Buettner E."/>
            <person name="Kellner H."/>
        </authorList>
    </citation>
    <scope>NUCLEOTIDE SEQUENCE [LARGE SCALE GENOMIC DNA]</scope>
    <source>
        <strain evidence="3 4">DSM 108380</strain>
    </source>
</reference>
<dbReference type="Gene3D" id="3.40.50.150">
    <property type="entry name" value="Vaccinia Virus protein VP39"/>
    <property type="match status" value="1"/>
</dbReference>
<evidence type="ECO:0000313" key="3">
    <source>
        <dbReference type="EMBL" id="KAF4637581.1"/>
    </source>
</evidence>
<gene>
    <name evidence="3" type="ORF">G7Y89_g491</name>
</gene>
<protein>
    <recommendedName>
        <fullName evidence="2">Ubiquitin-like domain-containing protein</fullName>
    </recommendedName>
</protein>
<feature type="region of interest" description="Disordered" evidence="1">
    <location>
        <begin position="123"/>
        <end position="160"/>
    </location>
</feature>
<name>A0A8H4RYN6_9HELO</name>
<dbReference type="OrthoDB" id="2013972at2759"/>
<dbReference type="SUPFAM" id="SSF53335">
    <property type="entry name" value="S-adenosyl-L-methionine-dependent methyltransferases"/>
    <property type="match status" value="1"/>
</dbReference>
<feature type="domain" description="Ubiquitin-like" evidence="2">
    <location>
        <begin position="11"/>
        <end position="71"/>
    </location>
</feature>
<dbReference type="AlphaFoldDB" id="A0A8H4RYN6"/>
<dbReference type="Gene3D" id="3.10.20.90">
    <property type="entry name" value="Phosphatidylinositol 3-kinase Catalytic Subunit, Chain A, domain 1"/>
    <property type="match status" value="1"/>
</dbReference>
<dbReference type="SUPFAM" id="SSF54236">
    <property type="entry name" value="Ubiquitin-like"/>
    <property type="match status" value="1"/>
</dbReference>
<dbReference type="InterPro" id="IPR029063">
    <property type="entry name" value="SAM-dependent_MTases_sf"/>
</dbReference>
<proteinExistence type="predicted"/>
<dbReference type="Pfam" id="PF10302">
    <property type="entry name" value="Dsc3_N"/>
    <property type="match status" value="1"/>
</dbReference>